<dbReference type="InterPro" id="IPR017938">
    <property type="entry name" value="Riboflavin_synthase-like_b-brl"/>
</dbReference>
<dbReference type="InterPro" id="IPR039261">
    <property type="entry name" value="FNR_nucleotide-bd"/>
</dbReference>
<evidence type="ECO:0000256" key="4">
    <source>
        <dbReference type="ARBA" id="ARBA00022621"/>
    </source>
</evidence>
<dbReference type="PANTHER" id="PTHR43396:SF3">
    <property type="entry name" value="FLAVOHEMOPROTEIN"/>
    <property type="match status" value="1"/>
</dbReference>
<evidence type="ECO:0000256" key="10">
    <source>
        <dbReference type="RuleBase" id="RU000356"/>
    </source>
</evidence>
<evidence type="ECO:0000313" key="14">
    <source>
        <dbReference type="Proteomes" id="UP000824190"/>
    </source>
</evidence>
<evidence type="ECO:0000259" key="12">
    <source>
        <dbReference type="PROSITE" id="PS51384"/>
    </source>
</evidence>
<protein>
    <recommendedName>
        <fullName evidence="2">nitric oxide dioxygenase</fullName>
        <ecNumber evidence="2">1.14.12.17</ecNumber>
    </recommendedName>
</protein>
<evidence type="ECO:0000256" key="8">
    <source>
        <dbReference type="ARBA" id="ARBA00048649"/>
    </source>
</evidence>
<dbReference type="InterPro" id="IPR017927">
    <property type="entry name" value="FAD-bd_FR_type"/>
</dbReference>
<keyword evidence="10" id="KW-0813">Transport</keyword>
<comment type="similarity">
    <text evidence="10">Belongs to the globin family.</text>
</comment>
<dbReference type="InterPro" id="IPR000971">
    <property type="entry name" value="Globin"/>
</dbReference>
<dbReference type="GO" id="GO:0019825">
    <property type="term" value="F:oxygen binding"/>
    <property type="evidence" value="ECO:0007669"/>
    <property type="project" value="InterPro"/>
</dbReference>
<keyword evidence="5" id="KW-0479">Metal-binding</keyword>
<dbReference type="SUPFAM" id="SSF52343">
    <property type="entry name" value="Ferredoxin reductase-like, C-terminal NADP-linked domain"/>
    <property type="match status" value="1"/>
</dbReference>
<dbReference type="GO" id="GO:0020037">
    <property type="term" value="F:heme binding"/>
    <property type="evidence" value="ECO:0007669"/>
    <property type="project" value="InterPro"/>
</dbReference>
<dbReference type="GO" id="GO:0046210">
    <property type="term" value="P:nitric oxide catabolic process"/>
    <property type="evidence" value="ECO:0007669"/>
    <property type="project" value="TreeGrafter"/>
</dbReference>
<evidence type="ECO:0000256" key="2">
    <source>
        <dbReference type="ARBA" id="ARBA00012229"/>
    </source>
</evidence>
<evidence type="ECO:0000256" key="5">
    <source>
        <dbReference type="ARBA" id="ARBA00022723"/>
    </source>
</evidence>
<dbReference type="PANTHER" id="PTHR43396">
    <property type="entry name" value="FLAVOHEMOPROTEIN"/>
    <property type="match status" value="1"/>
</dbReference>
<dbReference type="CDD" id="cd14782">
    <property type="entry name" value="FHb-globin_2"/>
    <property type="match status" value="1"/>
</dbReference>
<dbReference type="Proteomes" id="UP000824190">
    <property type="component" value="Unassembled WGS sequence"/>
</dbReference>
<comment type="similarity">
    <text evidence="1">In the C-terminal section; belongs to the flavoprotein pyridine nucleotide cytochrome reductase family.</text>
</comment>
<proteinExistence type="inferred from homology"/>
<reference evidence="13" key="2">
    <citation type="submission" date="2021-04" db="EMBL/GenBank/DDBJ databases">
        <authorList>
            <person name="Gilroy R."/>
        </authorList>
    </citation>
    <scope>NUCLEOTIDE SEQUENCE</scope>
    <source>
        <strain evidence="13">CHK32-1732</strain>
    </source>
</reference>
<keyword evidence="6" id="KW-0408">Iron</keyword>
<dbReference type="GO" id="GO:0008941">
    <property type="term" value="F:nitric oxide dioxygenase NAD(P)H activity"/>
    <property type="evidence" value="ECO:0007669"/>
    <property type="project" value="UniProtKB-EC"/>
</dbReference>
<dbReference type="SUPFAM" id="SSF46458">
    <property type="entry name" value="Globin-like"/>
    <property type="match status" value="1"/>
</dbReference>
<dbReference type="SUPFAM" id="SSF63380">
    <property type="entry name" value="Riboflavin synthase domain-like"/>
    <property type="match status" value="1"/>
</dbReference>
<dbReference type="EMBL" id="DXGC01000083">
    <property type="protein sequence ID" value="HIW91991.1"/>
    <property type="molecule type" value="Genomic_DNA"/>
</dbReference>
<sequence length="419" mass="44823">MFTTDSTLPGATRRAHLTPEHEETIKATLPVVGANIGTIAKNFYSRMFTAHPELLRDTFNRGNQRSGEQQKALAASVATFATMLVDPNGPDPVEMLSRIAHKHVSLGITADQYDIVHTHLFAAIGEVLGDAVTPEVAEAWDEVYWLMAKVLIGEEDHLYATASVTPGDVFRTARLVDSTVLTTGEEGDAAVAQLTFEVPDDPGAFVPTRPGQYTSLGVVMPDGARQLRQYSLVDWDEKGFTIAVQRDGEVSTQLLDVLQPGATVDATLPAGDLVLTGADEPVVLVSSGIGSTPMTGMLSALVALGATDVTVIHADSNEASYAQRTVTNTYVNALREAGTPVRNVVRYRDEGESVDLVAIADESGIPFGANWFLCGGNSFLQDIRGQLADHAGTLQPAALHFELFSPNDWLVEHQVGVAS</sequence>
<comment type="caution">
    <text evidence="13">The sequence shown here is derived from an EMBL/GenBank/DDBJ whole genome shotgun (WGS) entry which is preliminary data.</text>
</comment>
<dbReference type="PROSITE" id="PS51384">
    <property type="entry name" value="FAD_FR"/>
    <property type="match status" value="1"/>
</dbReference>
<accession>A0A9D1RSN0</accession>
<evidence type="ECO:0000313" key="13">
    <source>
        <dbReference type="EMBL" id="HIW91991.1"/>
    </source>
</evidence>
<evidence type="ECO:0000256" key="3">
    <source>
        <dbReference type="ARBA" id="ARBA00022617"/>
    </source>
</evidence>
<dbReference type="EC" id="1.14.12.17" evidence="2"/>
<dbReference type="Gene3D" id="2.40.30.10">
    <property type="entry name" value="Translation factors"/>
    <property type="match status" value="1"/>
</dbReference>
<organism evidence="13 14">
    <name type="scientific">Candidatus Corynebacterium avicola</name>
    <dbReference type="NCBI Taxonomy" id="2838527"/>
    <lineage>
        <taxon>Bacteria</taxon>
        <taxon>Bacillati</taxon>
        <taxon>Actinomycetota</taxon>
        <taxon>Actinomycetes</taxon>
        <taxon>Mycobacteriales</taxon>
        <taxon>Corynebacteriaceae</taxon>
        <taxon>Corynebacterium</taxon>
    </lineage>
</organism>
<dbReference type="GO" id="GO:0005344">
    <property type="term" value="F:oxygen carrier activity"/>
    <property type="evidence" value="ECO:0007669"/>
    <property type="project" value="UniProtKB-KW"/>
</dbReference>
<evidence type="ECO:0000256" key="6">
    <source>
        <dbReference type="ARBA" id="ARBA00023004"/>
    </source>
</evidence>
<name>A0A9D1RSN0_9CORY</name>
<dbReference type="Gene3D" id="1.10.490.10">
    <property type="entry name" value="Globins"/>
    <property type="match status" value="1"/>
</dbReference>
<dbReference type="AlphaFoldDB" id="A0A9D1RSN0"/>
<dbReference type="GO" id="GO:0046872">
    <property type="term" value="F:metal ion binding"/>
    <property type="evidence" value="ECO:0007669"/>
    <property type="project" value="UniProtKB-KW"/>
</dbReference>
<dbReference type="GO" id="GO:0071500">
    <property type="term" value="P:cellular response to nitrosative stress"/>
    <property type="evidence" value="ECO:0007669"/>
    <property type="project" value="TreeGrafter"/>
</dbReference>
<comment type="catalytic activity">
    <reaction evidence="9">
        <text>2 nitric oxide + NADPH + 2 O2 = 2 nitrate + NADP(+) + H(+)</text>
        <dbReference type="Rhea" id="RHEA:19465"/>
        <dbReference type="ChEBI" id="CHEBI:15378"/>
        <dbReference type="ChEBI" id="CHEBI:15379"/>
        <dbReference type="ChEBI" id="CHEBI:16480"/>
        <dbReference type="ChEBI" id="CHEBI:17632"/>
        <dbReference type="ChEBI" id="CHEBI:57783"/>
        <dbReference type="ChEBI" id="CHEBI:58349"/>
        <dbReference type="EC" id="1.14.12.17"/>
    </reaction>
</comment>
<feature type="domain" description="Globin" evidence="11">
    <location>
        <begin position="16"/>
        <end position="156"/>
    </location>
</feature>
<reference evidence="13" key="1">
    <citation type="journal article" date="2021" name="PeerJ">
        <title>Extensive microbial diversity within the chicken gut microbiome revealed by metagenomics and culture.</title>
        <authorList>
            <person name="Gilroy R."/>
            <person name="Ravi A."/>
            <person name="Getino M."/>
            <person name="Pursley I."/>
            <person name="Horton D.L."/>
            <person name="Alikhan N.F."/>
            <person name="Baker D."/>
            <person name="Gharbi K."/>
            <person name="Hall N."/>
            <person name="Watson M."/>
            <person name="Adriaenssens E.M."/>
            <person name="Foster-Nyarko E."/>
            <person name="Jarju S."/>
            <person name="Secka A."/>
            <person name="Antonio M."/>
            <person name="Oren A."/>
            <person name="Chaudhuri R.R."/>
            <person name="La Ragione R."/>
            <person name="Hildebrand F."/>
            <person name="Pallen M.J."/>
        </authorList>
    </citation>
    <scope>NUCLEOTIDE SEQUENCE</scope>
    <source>
        <strain evidence="13">CHK32-1732</strain>
    </source>
</reference>
<evidence type="ECO:0000256" key="9">
    <source>
        <dbReference type="ARBA" id="ARBA00049433"/>
    </source>
</evidence>
<dbReference type="InterPro" id="IPR012292">
    <property type="entry name" value="Globin/Proto"/>
</dbReference>
<evidence type="ECO:0000256" key="7">
    <source>
        <dbReference type="ARBA" id="ARBA00023027"/>
    </source>
</evidence>
<evidence type="ECO:0000256" key="1">
    <source>
        <dbReference type="ARBA" id="ARBA00006401"/>
    </source>
</evidence>
<dbReference type="GO" id="GO:0071949">
    <property type="term" value="F:FAD binding"/>
    <property type="evidence" value="ECO:0007669"/>
    <property type="project" value="TreeGrafter"/>
</dbReference>
<dbReference type="FunFam" id="1.10.490.10:FF:000003">
    <property type="entry name" value="Flavohemoprotein"/>
    <property type="match status" value="1"/>
</dbReference>
<keyword evidence="4 10" id="KW-0561">Oxygen transport</keyword>
<dbReference type="InterPro" id="IPR009050">
    <property type="entry name" value="Globin-like_sf"/>
</dbReference>
<dbReference type="Pfam" id="PF00042">
    <property type="entry name" value="Globin"/>
    <property type="match status" value="1"/>
</dbReference>
<dbReference type="PROSITE" id="PS01033">
    <property type="entry name" value="GLOBIN"/>
    <property type="match status" value="1"/>
</dbReference>
<dbReference type="Gene3D" id="3.40.50.80">
    <property type="entry name" value="Nucleotide-binding domain of ferredoxin-NADP reductase (FNR) module"/>
    <property type="match status" value="1"/>
</dbReference>
<keyword evidence="3 10" id="KW-0349">Heme</keyword>
<comment type="catalytic activity">
    <reaction evidence="8">
        <text>2 nitric oxide + NADH + 2 O2 = 2 nitrate + NAD(+) + H(+)</text>
        <dbReference type="Rhea" id="RHEA:19469"/>
        <dbReference type="ChEBI" id="CHEBI:15378"/>
        <dbReference type="ChEBI" id="CHEBI:15379"/>
        <dbReference type="ChEBI" id="CHEBI:16480"/>
        <dbReference type="ChEBI" id="CHEBI:17632"/>
        <dbReference type="ChEBI" id="CHEBI:57540"/>
        <dbReference type="ChEBI" id="CHEBI:57945"/>
        <dbReference type="EC" id="1.14.12.17"/>
    </reaction>
</comment>
<feature type="domain" description="FAD-binding FR-type" evidence="12">
    <location>
        <begin position="168"/>
        <end position="276"/>
    </location>
</feature>
<keyword evidence="7" id="KW-0520">NAD</keyword>
<evidence type="ECO:0000259" key="11">
    <source>
        <dbReference type="PROSITE" id="PS01033"/>
    </source>
</evidence>
<gene>
    <name evidence="13" type="ORF">H9870_10060</name>
</gene>